<dbReference type="InterPro" id="IPR043741">
    <property type="entry name" value="DUF5686"/>
</dbReference>
<dbReference type="EMBL" id="VSSQ01000312">
    <property type="protein sequence ID" value="MPL90746.1"/>
    <property type="molecule type" value="Genomic_DNA"/>
</dbReference>
<organism evidence="1">
    <name type="scientific">bioreactor metagenome</name>
    <dbReference type="NCBI Taxonomy" id="1076179"/>
    <lineage>
        <taxon>unclassified sequences</taxon>
        <taxon>metagenomes</taxon>
        <taxon>ecological metagenomes</taxon>
    </lineage>
</organism>
<evidence type="ECO:0000313" key="1">
    <source>
        <dbReference type="EMBL" id="MPL90746.1"/>
    </source>
</evidence>
<dbReference type="AlphaFoldDB" id="A0A644VHF5"/>
<reference evidence="1" key="1">
    <citation type="submission" date="2019-08" db="EMBL/GenBank/DDBJ databases">
        <authorList>
            <person name="Kucharzyk K."/>
            <person name="Murdoch R.W."/>
            <person name="Higgins S."/>
            <person name="Loffler F."/>
        </authorList>
    </citation>
    <scope>NUCLEOTIDE SEQUENCE</scope>
</reference>
<dbReference type="SUPFAM" id="SSF49464">
    <property type="entry name" value="Carboxypeptidase regulatory domain-like"/>
    <property type="match status" value="1"/>
</dbReference>
<dbReference type="Gene3D" id="2.60.40.1120">
    <property type="entry name" value="Carboxypeptidase-like, regulatory domain"/>
    <property type="match status" value="1"/>
</dbReference>
<protein>
    <recommendedName>
        <fullName evidence="2">TonB-dependent receptor SusC</fullName>
    </recommendedName>
</protein>
<accession>A0A644VHF5</accession>
<dbReference type="InterPro" id="IPR008969">
    <property type="entry name" value="CarboxyPept-like_regulatory"/>
</dbReference>
<proteinExistence type="predicted"/>
<comment type="caution">
    <text evidence="1">The sequence shown here is derived from an EMBL/GenBank/DDBJ whole genome shotgun (WGS) entry which is preliminary data.</text>
</comment>
<dbReference type="Pfam" id="PF13715">
    <property type="entry name" value="CarbopepD_reg_2"/>
    <property type="match status" value="1"/>
</dbReference>
<sequence>MSSDVEKMKKHNYIILLVWLCGFTLGLAQETVVVGTVRSKTDKTPIQSVNIYLKNTQIGVVTDEDGFYVLKHTGSENTLVFSCIGYKTQEFKIKPGETAGLYVEMREDINLLQDLFVLPGANPALDLMQRVRENRIKNDIYNHPVTLSNEEQQVVLLSRNRNRNDSTTLLPLYLSTASYLKSGNTPPVSLRKEAKASPENAAILLEKLLGEFTTDLNFYHNTIVLFGKHFVSPLANTANSYYRFFLIDSIQSDTGKQYYLRYRTRNNKNLAFNGDLWIDSATYAVTGITAELPVRSNINYIRNLRLSNRYESVEQGFWVPGEVALSLNMVYQLLADSTNLSPEIYLEKRTYAALKDTLIATQPDFAGTPFTKDELELKLAEMNDLPLMKTAKWIADGVITGYVQAGKIDIGKVYQLARLTDIEGMRFSLPLRTNELLWKNFTIGGYWGYGFRNKQHQYSAYAAWKLPLKNKTVISAGYTDDLRRIDYDYNDFLLKENPLLSGDEDIANTYFGFRSSDKINPRKEFYASVSHDWNPGIESSFFYRNHRYTGNETLPFKLNGNEAGTMHHQSASLITRFSRNERTYEDHLDRIHIHNYHPVVYLTLEGGKAAIHQDTYRYGKVNARLSHRLLFSIGEWNYNLDAGWIWGAVPYNLLWIPQGSETLLFKRYQYNLMNYMEYAYDKYIAMHHEWVFNGILFNQIPLIRQLNLRELVSFKCLYGSLSDKHAAVLDFPAETGKLHKPYMEVGVGFTNIFRIFSLQSVWRLADTDKLNARPWSIITGIRFNF</sequence>
<dbReference type="Pfam" id="PF18939">
    <property type="entry name" value="DUF5686"/>
    <property type="match status" value="2"/>
</dbReference>
<evidence type="ECO:0008006" key="2">
    <source>
        <dbReference type="Google" id="ProtNLM"/>
    </source>
</evidence>
<name>A0A644VHF5_9ZZZZ</name>
<gene>
    <name evidence="1" type="ORF">SDC9_36802</name>
</gene>